<feature type="chain" id="PRO_5034573251" evidence="2">
    <location>
        <begin position="25"/>
        <end position="193"/>
    </location>
</feature>
<feature type="compositionally biased region" description="Polar residues" evidence="1">
    <location>
        <begin position="70"/>
        <end position="79"/>
    </location>
</feature>
<keyword evidence="4" id="KW-1185">Reference proteome</keyword>
<reference evidence="3" key="2">
    <citation type="submission" date="2025-09" db="UniProtKB">
        <authorList>
            <consortium name="Ensembl"/>
        </authorList>
    </citation>
    <scope>IDENTIFICATION</scope>
</reference>
<organism evidence="3 4">
    <name type="scientific">Gopherus evgoodei</name>
    <name type="common">Goodes thornscrub tortoise</name>
    <dbReference type="NCBI Taxonomy" id="1825980"/>
    <lineage>
        <taxon>Eukaryota</taxon>
        <taxon>Metazoa</taxon>
        <taxon>Chordata</taxon>
        <taxon>Craniata</taxon>
        <taxon>Vertebrata</taxon>
        <taxon>Euteleostomi</taxon>
        <taxon>Archelosauria</taxon>
        <taxon>Testudinata</taxon>
        <taxon>Testudines</taxon>
        <taxon>Cryptodira</taxon>
        <taxon>Durocryptodira</taxon>
        <taxon>Testudinoidea</taxon>
        <taxon>Testudinidae</taxon>
        <taxon>Gopherus</taxon>
    </lineage>
</organism>
<evidence type="ECO:0000256" key="2">
    <source>
        <dbReference type="SAM" id="SignalP"/>
    </source>
</evidence>
<dbReference type="AlphaFoldDB" id="A0A8C4Y3K4"/>
<feature type="signal peptide" evidence="2">
    <location>
        <begin position="1"/>
        <end position="24"/>
    </location>
</feature>
<sequence>MEMAWIRWGFLLCACVFLSPALDAAEKSRLRRITYVLRPGQAGSRLQSSAPLGGQGQRQRQQQRTFNVELNTRYSTSTLERTRRMSKPANPSMQLRLGSSAQLHHKPGGPAAPFAKPTRLVQRSKLQQRETRSNSSSSPQVHQKHPLQGVNVCGGQCCHGWSKAPGFQRCTKRKQSLIIRKYPVPVSTYKLGG</sequence>
<feature type="region of interest" description="Disordered" evidence="1">
    <location>
        <begin position="124"/>
        <end position="146"/>
    </location>
</feature>
<dbReference type="Ensembl" id="ENSGEVT00005017919.1">
    <property type="protein sequence ID" value="ENSGEVP00005017054.1"/>
    <property type="gene ID" value="ENSGEVG00005012095.1"/>
</dbReference>
<name>A0A8C4Y3K4_9SAUR</name>
<evidence type="ECO:0000313" key="3">
    <source>
        <dbReference type="Ensembl" id="ENSGEVP00005017054.1"/>
    </source>
</evidence>
<evidence type="ECO:0000256" key="1">
    <source>
        <dbReference type="SAM" id="MobiDB-lite"/>
    </source>
</evidence>
<keyword evidence="2" id="KW-0732">Signal</keyword>
<dbReference type="OrthoDB" id="4062651at2759"/>
<dbReference type="Proteomes" id="UP000694390">
    <property type="component" value="Unassembled WGS sequence"/>
</dbReference>
<evidence type="ECO:0000313" key="4">
    <source>
        <dbReference type="Proteomes" id="UP000694390"/>
    </source>
</evidence>
<accession>A0A8C4Y3K4</accession>
<dbReference type="GeneTree" id="ENSGT00900000143268"/>
<feature type="region of interest" description="Disordered" evidence="1">
    <location>
        <begin position="44"/>
        <end position="63"/>
    </location>
</feature>
<reference evidence="3" key="1">
    <citation type="submission" date="2025-08" db="UniProtKB">
        <authorList>
            <consortium name="Ensembl"/>
        </authorList>
    </citation>
    <scope>IDENTIFICATION</scope>
</reference>
<feature type="region of interest" description="Disordered" evidence="1">
    <location>
        <begin position="70"/>
        <end position="93"/>
    </location>
</feature>
<proteinExistence type="predicted"/>
<protein>
    <submittedName>
        <fullName evidence="3">Uncharacterized protein</fullName>
    </submittedName>
</protein>